<evidence type="ECO:0000256" key="2">
    <source>
        <dbReference type="SAM" id="Phobius"/>
    </source>
</evidence>
<gene>
    <name evidence="3" type="ORF">PPSIR1_01402</name>
</gene>
<reference evidence="3 4" key="1">
    <citation type="submission" date="2007-06" db="EMBL/GenBank/DDBJ databases">
        <authorList>
            <person name="Shimkets L."/>
            <person name="Ferriera S."/>
            <person name="Johnson J."/>
            <person name="Kravitz S."/>
            <person name="Beeson K."/>
            <person name="Sutton G."/>
            <person name="Rogers Y.-H."/>
            <person name="Friedman R."/>
            <person name="Frazier M."/>
            <person name="Venter J.C."/>
        </authorList>
    </citation>
    <scope>NUCLEOTIDE SEQUENCE [LARGE SCALE GENOMIC DNA]</scope>
    <source>
        <strain evidence="3 4">SIR-1</strain>
    </source>
</reference>
<feature type="region of interest" description="Disordered" evidence="1">
    <location>
        <begin position="1"/>
        <end position="24"/>
    </location>
</feature>
<proteinExistence type="predicted"/>
<organism evidence="3 4">
    <name type="scientific">Plesiocystis pacifica SIR-1</name>
    <dbReference type="NCBI Taxonomy" id="391625"/>
    <lineage>
        <taxon>Bacteria</taxon>
        <taxon>Pseudomonadati</taxon>
        <taxon>Myxococcota</taxon>
        <taxon>Polyangia</taxon>
        <taxon>Nannocystales</taxon>
        <taxon>Nannocystaceae</taxon>
        <taxon>Plesiocystis</taxon>
    </lineage>
</organism>
<protein>
    <submittedName>
        <fullName evidence="3">Uncharacterized protein</fullName>
    </submittedName>
</protein>
<feature type="transmembrane region" description="Helical" evidence="2">
    <location>
        <begin position="157"/>
        <end position="175"/>
    </location>
</feature>
<comment type="caution">
    <text evidence="3">The sequence shown here is derived from an EMBL/GenBank/DDBJ whole genome shotgun (WGS) entry which is preliminary data.</text>
</comment>
<dbReference type="Proteomes" id="UP000005801">
    <property type="component" value="Unassembled WGS sequence"/>
</dbReference>
<feature type="compositionally biased region" description="Acidic residues" evidence="1">
    <location>
        <begin position="1"/>
        <end position="10"/>
    </location>
</feature>
<sequence length="233" mass="24960">MSVADDDAREDADGTASRAIARLDEGQRWSGDEHGLRVAAAREAGLDPSEVELELFTAGFKAGMTLDDPKDRSIVLRGRTILREKQLRKSLAPTVRFLQLPQDQVALRVHDGDFELRVSRNAAEQATPVLDSAKLVLKLWLGFGLLGLLAYNLLGVAWLAAILWGGALVGGAYVLRQGAVSGRAMLAARLITSLSMLAQEEKLILPPSKEDLARRAGKDGAALGELRASGDGP</sequence>
<accession>A6G8D1</accession>
<keyword evidence="2" id="KW-1133">Transmembrane helix</keyword>
<evidence type="ECO:0000256" key="1">
    <source>
        <dbReference type="SAM" id="MobiDB-lite"/>
    </source>
</evidence>
<dbReference type="STRING" id="391625.PPSIR1_01402"/>
<dbReference type="AlphaFoldDB" id="A6G8D1"/>
<keyword evidence="4" id="KW-1185">Reference proteome</keyword>
<name>A6G8D1_9BACT</name>
<dbReference type="EMBL" id="ABCS01000039">
    <property type="protein sequence ID" value="EDM77841.1"/>
    <property type="molecule type" value="Genomic_DNA"/>
</dbReference>
<evidence type="ECO:0000313" key="3">
    <source>
        <dbReference type="EMBL" id="EDM77841.1"/>
    </source>
</evidence>
<keyword evidence="2" id="KW-0812">Transmembrane</keyword>
<evidence type="ECO:0000313" key="4">
    <source>
        <dbReference type="Proteomes" id="UP000005801"/>
    </source>
</evidence>
<keyword evidence="2" id="KW-0472">Membrane</keyword>